<gene>
    <name evidence="1" type="ORF">J2Z76_002960</name>
</gene>
<comment type="caution">
    <text evidence="1">The sequence shown here is derived from an EMBL/GenBank/DDBJ whole genome shotgun (WGS) entry which is preliminary data.</text>
</comment>
<name>A0ABS4GHR6_9FIRM</name>
<reference evidence="1 2" key="1">
    <citation type="submission" date="2021-03" db="EMBL/GenBank/DDBJ databases">
        <title>Genomic Encyclopedia of Type Strains, Phase IV (KMG-IV): sequencing the most valuable type-strain genomes for metagenomic binning, comparative biology and taxonomic classification.</title>
        <authorList>
            <person name="Goeker M."/>
        </authorList>
    </citation>
    <scope>NUCLEOTIDE SEQUENCE [LARGE SCALE GENOMIC DNA]</scope>
    <source>
        <strain evidence="1 2">DSM 24004</strain>
    </source>
</reference>
<accession>A0ABS4GHR6</accession>
<evidence type="ECO:0000313" key="1">
    <source>
        <dbReference type="EMBL" id="MBP1927087.1"/>
    </source>
</evidence>
<dbReference type="Proteomes" id="UP001519342">
    <property type="component" value="Unassembled WGS sequence"/>
</dbReference>
<dbReference type="EMBL" id="JAGGKS010000010">
    <property type="protein sequence ID" value="MBP1927087.1"/>
    <property type="molecule type" value="Genomic_DNA"/>
</dbReference>
<protein>
    <submittedName>
        <fullName evidence="1">Peptidoglycan hydrolase CwlO-like protein</fullName>
    </submittedName>
</protein>
<organism evidence="1 2">
    <name type="scientific">Sedimentibacter acidaminivorans</name>
    <dbReference type="NCBI Taxonomy" id="913099"/>
    <lineage>
        <taxon>Bacteria</taxon>
        <taxon>Bacillati</taxon>
        <taxon>Bacillota</taxon>
        <taxon>Tissierellia</taxon>
        <taxon>Sedimentibacter</taxon>
    </lineage>
</organism>
<keyword evidence="2" id="KW-1185">Reference proteome</keyword>
<evidence type="ECO:0000313" key="2">
    <source>
        <dbReference type="Proteomes" id="UP001519342"/>
    </source>
</evidence>
<sequence>MKKKIFFLVIVLLISISAIVFGNSIDKSLKKIPESAVLL</sequence>
<proteinExistence type="predicted"/>